<reference evidence="2" key="1">
    <citation type="submission" date="2021-01" db="EMBL/GenBank/DDBJ databases">
        <title>Genome public.</title>
        <authorList>
            <person name="Liu C."/>
            <person name="Sun Q."/>
        </authorList>
    </citation>
    <scope>NUCLEOTIDE SEQUENCE [LARGE SCALE GENOMIC DNA]</scope>
    <source>
        <strain evidence="2">YIM B02567</strain>
    </source>
</reference>
<dbReference type="RefSeq" id="WP_200248392.1">
    <property type="nucleotide sequence ID" value="NZ_JAENHK010000010.1"/>
</dbReference>
<dbReference type="Proteomes" id="UP000628669">
    <property type="component" value="Unassembled WGS sequence"/>
</dbReference>
<name>A0ABS1FZP0_9FLAO</name>
<organism evidence="1 2">
    <name type="scientific">Chryseobacterium paridis</name>
    <dbReference type="NCBI Taxonomy" id="2800328"/>
    <lineage>
        <taxon>Bacteria</taxon>
        <taxon>Pseudomonadati</taxon>
        <taxon>Bacteroidota</taxon>
        <taxon>Flavobacteriia</taxon>
        <taxon>Flavobacteriales</taxon>
        <taxon>Weeksellaceae</taxon>
        <taxon>Chryseobacterium group</taxon>
        <taxon>Chryseobacterium</taxon>
    </lineage>
</organism>
<proteinExistence type="predicted"/>
<dbReference type="EMBL" id="JAENHK010000010">
    <property type="protein sequence ID" value="MBK1897910.1"/>
    <property type="molecule type" value="Genomic_DNA"/>
</dbReference>
<evidence type="ECO:0000313" key="2">
    <source>
        <dbReference type="Proteomes" id="UP000628669"/>
    </source>
</evidence>
<sequence length="59" mass="6525">MKKLSRLKLKEIKGSLTCGGCPVNNSYGPGPEYTNTCDHYFALSENCKPCVDISAYCFE</sequence>
<keyword evidence="2" id="KW-1185">Reference proteome</keyword>
<accession>A0ABS1FZP0</accession>
<evidence type="ECO:0008006" key="3">
    <source>
        <dbReference type="Google" id="ProtNLM"/>
    </source>
</evidence>
<gene>
    <name evidence="1" type="ORF">JHL15_19235</name>
</gene>
<comment type="caution">
    <text evidence="1">The sequence shown here is derived from an EMBL/GenBank/DDBJ whole genome shotgun (WGS) entry which is preliminary data.</text>
</comment>
<protein>
    <recommendedName>
        <fullName evidence="3">Bacteriocin</fullName>
    </recommendedName>
</protein>
<evidence type="ECO:0000313" key="1">
    <source>
        <dbReference type="EMBL" id="MBK1897910.1"/>
    </source>
</evidence>